<evidence type="ECO:0000259" key="6">
    <source>
        <dbReference type="Pfam" id="PF01957"/>
    </source>
</evidence>
<feature type="transmembrane region" description="Helical" evidence="5">
    <location>
        <begin position="270"/>
        <end position="288"/>
    </location>
</feature>
<dbReference type="Pfam" id="PF25145">
    <property type="entry name" value="NfeD1b_N"/>
    <property type="match status" value="1"/>
</dbReference>
<dbReference type="SUPFAM" id="SSF52096">
    <property type="entry name" value="ClpP/crotonase"/>
    <property type="match status" value="1"/>
</dbReference>
<dbReference type="Gene3D" id="3.90.226.10">
    <property type="entry name" value="2-enoyl-CoA Hydratase, Chain A, domain 1"/>
    <property type="match status" value="1"/>
</dbReference>
<dbReference type="CDD" id="cd07021">
    <property type="entry name" value="Clp_protease_NfeD_like"/>
    <property type="match status" value="1"/>
</dbReference>
<evidence type="ECO:0000256" key="2">
    <source>
        <dbReference type="ARBA" id="ARBA00022692"/>
    </source>
</evidence>
<keyword evidence="3 5" id="KW-1133">Transmembrane helix</keyword>
<name>A0A0M9AHF5_THEAQ</name>
<feature type="domain" description="NfeD-like C-terminal" evidence="6">
    <location>
        <begin position="367"/>
        <end position="418"/>
    </location>
</feature>
<keyword evidence="2 5" id="KW-0812">Transmembrane</keyword>
<evidence type="ECO:0000259" key="8">
    <source>
        <dbReference type="Pfam" id="PF25145"/>
    </source>
</evidence>
<proteinExistence type="predicted"/>
<dbReference type="RefSeq" id="WP_156303261.1">
    <property type="nucleotide sequence ID" value="NZ_LHCI01000106.1"/>
</dbReference>
<dbReference type="Pfam" id="PF01957">
    <property type="entry name" value="NfeD"/>
    <property type="match status" value="1"/>
</dbReference>
<dbReference type="PATRIC" id="fig|271.14.peg.2190"/>
<sequence>MEAVKRLLALALLLSLALGKTYLIPIQGEIDPALAVFVDQALSRAEREGASGVALLIDTPGGRVDAAIRISDRLLQTPLPTLAVVQNAFSAGALIALSCRQIAMLPGSEIGAALPIVAPPLGQPQAADQKVISALKGKFRAVAEARGRPVQLAEAMVDPAIEIPGLTAKGEPLTLSADKAVELKVADFKAGSLPEALRQAGFSPETERLTPGPRVQVARFLTSSAVAGILLALGLLLLLLELFTPGFGVMGALGLAFLGLYFAGGWLAGLSGAFELLLFFLGVGLLLVEAFLFPGFGIAGALGVGAILASVYFTFGENALLVMAIAVIALGLGLLLVFRYLPRTRPARALVLESAIEAHATGEEVEVGMVGTALTDLRPGGVARFGAKRMDVVANRGFIPKGTPIRVVEVRGPTVVVEALEE</sequence>
<dbReference type="GO" id="GO:0005886">
    <property type="term" value="C:plasma membrane"/>
    <property type="evidence" value="ECO:0007669"/>
    <property type="project" value="TreeGrafter"/>
</dbReference>
<accession>A0A0M9AHF5</accession>
<feature type="domain" description="NfeD integral membrane" evidence="7">
    <location>
        <begin position="226"/>
        <end position="338"/>
    </location>
</feature>
<evidence type="ECO:0000313" key="9">
    <source>
        <dbReference type="EMBL" id="KOX90915.1"/>
    </source>
</evidence>
<keyword evidence="4 5" id="KW-0472">Membrane</keyword>
<dbReference type="InterPro" id="IPR056738">
    <property type="entry name" value="NfeD1b_N"/>
</dbReference>
<organism evidence="9 10">
    <name type="scientific">Thermus aquaticus</name>
    <dbReference type="NCBI Taxonomy" id="271"/>
    <lineage>
        <taxon>Bacteria</taxon>
        <taxon>Thermotogati</taxon>
        <taxon>Deinococcota</taxon>
        <taxon>Deinococci</taxon>
        <taxon>Thermales</taxon>
        <taxon>Thermaceae</taxon>
        <taxon>Thermus</taxon>
    </lineage>
</organism>
<dbReference type="PANTHER" id="PTHR33507:SF3">
    <property type="entry name" value="INNER MEMBRANE PROTEIN YBBJ"/>
    <property type="match status" value="1"/>
</dbReference>
<evidence type="ECO:0000256" key="3">
    <source>
        <dbReference type="ARBA" id="ARBA00022989"/>
    </source>
</evidence>
<comment type="caution">
    <text evidence="9">The sequence shown here is derived from an EMBL/GenBank/DDBJ whole genome shotgun (WGS) entry which is preliminary data.</text>
</comment>
<dbReference type="InterPro" id="IPR002810">
    <property type="entry name" value="NfeD-like_C"/>
</dbReference>
<evidence type="ECO:0000256" key="1">
    <source>
        <dbReference type="ARBA" id="ARBA00004141"/>
    </source>
</evidence>
<dbReference type="EMBL" id="LHCI01000106">
    <property type="protein sequence ID" value="KOX90915.1"/>
    <property type="molecule type" value="Genomic_DNA"/>
</dbReference>
<gene>
    <name evidence="9" type="ORF">BVI061214_02113</name>
</gene>
<dbReference type="InterPro" id="IPR052165">
    <property type="entry name" value="Membrane_assoc_protease"/>
</dbReference>
<feature type="transmembrane region" description="Helical" evidence="5">
    <location>
        <begin position="319"/>
        <end position="338"/>
    </location>
</feature>
<dbReference type="Gene3D" id="2.40.50.140">
    <property type="entry name" value="Nucleic acid-binding proteins"/>
    <property type="match status" value="1"/>
</dbReference>
<evidence type="ECO:0000256" key="5">
    <source>
        <dbReference type="SAM" id="Phobius"/>
    </source>
</evidence>
<protein>
    <submittedName>
        <fullName evidence="9">Uncharacterized protein</fullName>
    </submittedName>
</protein>
<dbReference type="InterPro" id="IPR056739">
    <property type="entry name" value="NfeD_membrane"/>
</dbReference>
<evidence type="ECO:0000313" key="10">
    <source>
        <dbReference type="Proteomes" id="UP000037685"/>
    </source>
</evidence>
<dbReference type="Proteomes" id="UP000037685">
    <property type="component" value="Unassembled WGS sequence"/>
</dbReference>
<reference evidence="9 10" key="1">
    <citation type="submission" date="2015-07" db="EMBL/GenBank/DDBJ databases">
        <authorList>
            <person name="Noorani M."/>
        </authorList>
    </citation>
    <scope>NUCLEOTIDE SEQUENCE [LARGE SCALE GENOMIC DNA]</scope>
    <source>
        <strain evidence="10">ATCC 25104 / DSM 625 / JCM 10724 / NBRC 103206 / NCIMB 11243 / YT-1</strain>
    </source>
</reference>
<dbReference type="PANTHER" id="PTHR33507">
    <property type="entry name" value="INNER MEMBRANE PROTEIN YBBJ"/>
    <property type="match status" value="1"/>
</dbReference>
<comment type="subcellular location">
    <subcellularLocation>
        <location evidence="1">Membrane</location>
        <topology evidence="1">Multi-pass membrane protein</topology>
    </subcellularLocation>
</comment>
<evidence type="ECO:0000256" key="4">
    <source>
        <dbReference type="ARBA" id="ARBA00023136"/>
    </source>
</evidence>
<dbReference type="Pfam" id="PF24961">
    <property type="entry name" value="NfeD_membrane"/>
    <property type="match status" value="1"/>
</dbReference>
<evidence type="ECO:0000259" key="7">
    <source>
        <dbReference type="Pfam" id="PF24961"/>
    </source>
</evidence>
<dbReference type="InterPro" id="IPR029045">
    <property type="entry name" value="ClpP/crotonase-like_dom_sf"/>
</dbReference>
<feature type="domain" description="NfeD1b N-terminal" evidence="8">
    <location>
        <begin position="21"/>
        <end position="203"/>
    </location>
</feature>
<dbReference type="InterPro" id="IPR012340">
    <property type="entry name" value="NA-bd_OB-fold"/>
</dbReference>
<feature type="transmembrane region" description="Helical" evidence="5">
    <location>
        <begin position="247"/>
        <end position="264"/>
    </location>
</feature>
<dbReference type="AlphaFoldDB" id="A0A0M9AHF5"/>
<feature type="transmembrane region" description="Helical" evidence="5">
    <location>
        <begin position="220"/>
        <end position="240"/>
    </location>
</feature>